<proteinExistence type="inferred from homology"/>
<dbReference type="InterPro" id="IPR018095">
    <property type="entry name" value="Thymidylate_kin_CS"/>
</dbReference>
<dbReference type="InterPro" id="IPR039430">
    <property type="entry name" value="Thymidylate_kin-like_dom"/>
</dbReference>
<comment type="function">
    <text evidence="10 11">Phosphorylation of dTMP to form dTDP in both de novo and salvage pathways of dTTP synthesis.</text>
</comment>
<evidence type="ECO:0000256" key="3">
    <source>
        <dbReference type="ARBA" id="ARBA00017144"/>
    </source>
</evidence>
<dbReference type="NCBIfam" id="TIGR00041">
    <property type="entry name" value="DTMP_kinase"/>
    <property type="match status" value="1"/>
</dbReference>
<dbReference type="Pfam" id="PF02223">
    <property type="entry name" value="Thymidylate_kin"/>
    <property type="match status" value="1"/>
</dbReference>
<protein>
    <recommendedName>
        <fullName evidence="3 11">Thymidylate kinase</fullName>
        <ecNumber evidence="2 11">2.7.4.9</ecNumber>
    </recommendedName>
    <alternativeName>
        <fullName evidence="11">dTMP kinase</fullName>
    </alternativeName>
</protein>
<dbReference type="PROSITE" id="PS01331">
    <property type="entry name" value="THYMIDYLATE_KINASE"/>
    <property type="match status" value="1"/>
</dbReference>
<evidence type="ECO:0000259" key="12">
    <source>
        <dbReference type="Pfam" id="PF02223"/>
    </source>
</evidence>
<comment type="caution">
    <text evidence="13">The sequence shown here is derived from an EMBL/GenBank/DDBJ whole genome shotgun (WGS) entry which is preliminary data.</text>
</comment>
<evidence type="ECO:0000256" key="4">
    <source>
        <dbReference type="ARBA" id="ARBA00022679"/>
    </source>
</evidence>
<name>A0AAW6XYP5_STRAG</name>
<evidence type="ECO:0000313" key="14">
    <source>
        <dbReference type="Proteomes" id="UP001230629"/>
    </source>
</evidence>
<dbReference type="FunFam" id="3.40.50.300:FF:000225">
    <property type="entry name" value="Thymidylate kinase"/>
    <property type="match status" value="1"/>
</dbReference>
<dbReference type="Gene3D" id="3.40.50.300">
    <property type="entry name" value="P-loop containing nucleotide triphosphate hydrolases"/>
    <property type="match status" value="1"/>
</dbReference>
<dbReference type="PANTHER" id="PTHR10344">
    <property type="entry name" value="THYMIDYLATE KINASE"/>
    <property type="match status" value="1"/>
</dbReference>
<evidence type="ECO:0000256" key="5">
    <source>
        <dbReference type="ARBA" id="ARBA00022727"/>
    </source>
</evidence>
<sequence>MRKIQGMGLFITFEGGEGAGKSTQAKLLANHLIAAGVDVLLTREPGGTALGESIRALVMHGGEVDAKTEALLYAADRAHHVARVIAPALAAGKVVICDRFSDSSVAYQGAGRGLGMKAIRGLSDWASGGVAPDLTFLLNLDTDAGAGRVSQRGKRRDRIESAGSEFHERIHKAFQRIAVAESARIVPINACGSVKEIHEQIVEVVKKHIKT</sequence>
<dbReference type="GO" id="GO:0005829">
    <property type="term" value="C:cytosol"/>
    <property type="evidence" value="ECO:0007669"/>
    <property type="project" value="TreeGrafter"/>
</dbReference>
<dbReference type="EMBL" id="JASOIH010000029">
    <property type="protein sequence ID" value="MDK6900364.1"/>
    <property type="molecule type" value="Genomic_DNA"/>
</dbReference>
<reference evidence="13" key="1">
    <citation type="submission" date="2023-05" db="EMBL/GenBank/DDBJ databases">
        <title>Cataloging the Phylogenetic Diversity of Human Bladder Bacteria.</title>
        <authorList>
            <person name="Du J."/>
        </authorList>
    </citation>
    <scope>NUCLEOTIDE SEQUENCE</scope>
    <source>
        <strain evidence="13">UMB8703</strain>
    </source>
</reference>
<evidence type="ECO:0000256" key="1">
    <source>
        <dbReference type="ARBA" id="ARBA00009776"/>
    </source>
</evidence>
<dbReference type="EC" id="2.7.4.9" evidence="2 11"/>
<dbReference type="CDD" id="cd01672">
    <property type="entry name" value="TMPK"/>
    <property type="match status" value="1"/>
</dbReference>
<comment type="catalytic activity">
    <reaction evidence="9 11">
        <text>dTMP + ATP = dTDP + ADP</text>
        <dbReference type="Rhea" id="RHEA:13517"/>
        <dbReference type="ChEBI" id="CHEBI:30616"/>
        <dbReference type="ChEBI" id="CHEBI:58369"/>
        <dbReference type="ChEBI" id="CHEBI:63528"/>
        <dbReference type="ChEBI" id="CHEBI:456216"/>
        <dbReference type="EC" id="2.7.4.9"/>
    </reaction>
</comment>
<gene>
    <name evidence="11 13" type="primary">tmk</name>
    <name evidence="13" type="ORF">QP229_10440</name>
</gene>
<keyword evidence="7 11" id="KW-0418">Kinase</keyword>
<keyword evidence="5 11" id="KW-0545">Nucleotide biosynthesis</keyword>
<evidence type="ECO:0000256" key="7">
    <source>
        <dbReference type="ARBA" id="ARBA00022777"/>
    </source>
</evidence>
<accession>A0AAW6XYP5</accession>
<dbReference type="InterPro" id="IPR018094">
    <property type="entry name" value="Thymidylate_kinase"/>
</dbReference>
<evidence type="ECO:0000313" key="13">
    <source>
        <dbReference type="EMBL" id="MDK6900364.1"/>
    </source>
</evidence>
<dbReference type="RefSeq" id="WP_285304397.1">
    <property type="nucleotide sequence ID" value="NZ_JASODV010000014.1"/>
</dbReference>
<dbReference type="HAMAP" id="MF_00165">
    <property type="entry name" value="Thymidylate_kinase"/>
    <property type="match status" value="1"/>
</dbReference>
<feature type="binding site" evidence="11">
    <location>
        <begin position="15"/>
        <end position="22"/>
    </location>
    <ligand>
        <name>ATP</name>
        <dbReference type="ChEBI" id="CHEBI:30616"/>
    </ligand>
</feature>
<keyword evidence="4 11" id="KW-0808">Transferase</keyword>
<evidence type="ECO:0000256" key="10">
    <source>
        <dbReference type="ARBA" id="ARBA00057735"/>
    </source>
</evidence>
<evidence type="ECO:0000256" key="9">
    <source>
        <dbReference type="ARBA" id="ARBA00048743"/>
    </source>
</evidence>
<dbReference type="GO" id="GO:0006235">
    <property type="term" value="P:dTTP biosynthetic process"/>
    <property type="evidence" value="ECO:0007669"/>
    <property type="project" value="UniProtKB-UniRule"/>
</dbReference>
<dbReference type="GO" id="GO:0006227">
    <property type="term" value="P:dUDP biosynthetic process"/>
    <property type="evidence" value="ECO:0007669"/>
    <property type="project" value="TreeGrafter"/>
</dbReference>
<dbReference type="AlphaFoldDB" id="A0AAW6XYP5"/>
<organism evidence="13 14">
    <name type="scientific">Streptococcus agalactiae</name>
    <dbReference type="NCBI Taxonomy" id="1311"/>
    <lineage>
        <taxon>Bacteria</taxon>
        <taxon>Bacillati</taxon>
        <taxon>Bacillota</taxon>
        <taxon>Bacilli</taxon>
        <taxon>Lactobacillales</taxon>
        <taxon>Streptococcaceae</taxon>
        <taxon>Streptococcus</taxon>
    </lineage>
</organism>
<comment type="similarity">
    <text evidence="1 11">Belongs to the thymidylate kinase family.</text>
</comment>
<evidence type="ECO:0000256" key="2">
    <source>
        <dbReference type="ARBA" id="ARBA00012980"/>
    </source>
</evidence>
<dbReference type="GO" id="GO:0004798">
    <property type="term" value="F:dTMP kinase activity"/>
    <property type="evidence" value="ECO:0007669"/>
    <property type="project" value="UniProtKB-UniRule"/>
</dbReference>
<dbReference type="PANTHER" id="PTHR10344:SF4">
    <property type="entry name" value="UMP-CMP KINASE 2, MITOCHONDRIAL"/>
    <property type="match status" value="1"/>
</dbReference>
<dbReference type="GO" id="GO:0005524">
    <property type="term" value="F:ATP binding"/>
    <property type="evidence" value="ECO:0007669"/>
    <property type="project" value="UniProtKB-UniRule"/>
</dbReference>
<dbReference type="GO" id="GO:0006233">
    <property type="term" value="P:dTDP biosynthetic process"/>
    <property type="evidence" value="ECO:0007669"/>
    <property type="project" value="InterPro"/>
</dbReference>
<dbReference type="SUPFAM" id="SSF52540">
    <property type="entry name" value="P-loop containing nucleoside triphosphate hydrolases"/>
    <property type="match status" value="1"/>
</dbReference>
<evidence type="ECO:0000256" key="8">
    <source>
        <dbReference type="ARBA" id="ARBA00022840"/>
    </source>
</evidence>
<dbReference type="InterPro" id="IPR027417">
    <property type="entry name" value="P-loop_NTPase"/>
</dbReference>
<keyword evidence="6 11" id="KW-0547">Nucleotide-binding</keyword>
<evidence type="ECO:0000256" key="11">
    <source>
        <dbReference type="HAMAP-Rule" id="MF_00165"/>
    </source>
</evidence>
<dbReference type="Proteomes" id="UP001230629">
    <property type="component" value="Unassembled WGS sequence"/>
</dbReference>
<keyword evidence="8 11" id="KW-0067">ATP-binding</keyword>
<evidence type="ECO:0000256" key="6">
    <source>
        <dbReference type="ARBA" id="ARBA00022741"/>
    </source>
</evidence>
<feature type="domain" description="Thymidylate kinase-like" evidence="12">
    <location>
        <begin position="13"/>
        <end position="201"/>
    </location>
</feature>